<protein>
    <submittedName>
        <fullName evidence="3">Uncharacterized protein</fullName>
    </submittedName>
</protein>
<dbReference type="EMBL" id="CYSC01000028">
    <property type="protein sequence ID" value="CUH72246.1"/>
    <property type="molecule type" value="Genomic_DNA"/>
</dbReference>
<dbReference type="AlphaFoldDB" id="A0A0P1FTG9"/>
<keyword evidence="1" id="KW-0472">Membrane</keyword>
<reference evidence="3 5" key="1">
    <citation type="submission" date="2015-09" db="EMBL/GenBank/DDBJ databases">
        <authorList>
            <consortium name="Swine Surveillance"/>
        </authorList>
    </citation>
    <scope>NUCLEOTIDE SEQUENCE [LARGE SCALE GENOMIC DNA]</scope>
    <source>
        <strain evidence="3 5">5120</strain>
    </source>
</reference>
<dbReference type="EMBL" id="CYSB01000006">
    <property type="protein sequence ID" value="CUH63523.1"/>
    <property type="molecule type" value="Genomic_DNA"/>
</dbReference>
<keyword evidence="1" id="KW-0812">Transmembrane</keyword>
<accession>A0A0P1FTG9</accession>
<evidence type="ECO:0000313" key="5">
    <source>
        <dbReference type="Proteomes" id="UP000051887"/>
    </source>
</evidence>
<feature type="transmembrane region" description="Helical" evidence="1">
    <location>
        <begin position="79"/>
        <end position="97"/>
    </location>
</feature>
<evidence type="ECO:0000313" key="3">
    <source>
        <dbReference type="EMBL" id="CUH72246.1"/>
    </source>
</evidence>
<feature type="transmembrane region" description="Helical" evidence="1">
    <location>
        <begin position="150"/>
        <end position="168"/>
    </location>
</feature>
<feature type="transmembrane region" description="Helical" evidence="1">
    <location>
        <begin position="104"/>
        <end position="130"/>
    </location>
</feature>
<dbReference type="Proteomes" id="UP000051887">
    <property type="component" value="Unassembled WGS sequence"/>
</dbReference>
<evidence type="ECO:0000256" key="1">
    <source>
        <dbReference type="SAM" id="Phobius"/>
    </source>
</evidence>
<evidence type="ECO:0000313" key="2">
    <source>
        <dbReference type="EMBL" id="CUH63523.1"/>
    </source>
</evidence>
<keyword evidence="1" id="KW-1133">Transmembrane helix</keyword>
<reference evidence="2 4" key="2">
    <citation type="submission" date="2015-09" db="EMBL/GenBank/DDBJ databases">
        <authorList>
            <person name="Rodrigo-Torres L."/>
            <person name="Arahal D.R."/>
        </authorList>
    </citation>
    <scope>NUCLEOTIDE SEQUENCE [LARGE SCALE GENOMIC DNA]</scope>
    <source>
        <strain evidence="2 4">CECT 5118</strain>
    </source>
</reference>
<keyword evidence="4" id="KW-1185">Reference proteome</keyword>
<proteinExistence type="predicted"/>
<dbReference type="OrthoDB" id="5198105at2"/>
<gene>
    <name evidence="2" type="ORF">TL5118_00490</name>
    <name evidence="3" type="ORF">TL5120_02042</name>
</gene>
<organism evidence="3 5">
    <name type="scientific">Thalassovita autumnalis</name>
    <dbReference type="NCBI Taxonomy" id="2072972"/>
    <lineage>
        <taxon>Bacteria</taxon>
        <taxon>Pseudomonadati</taxon>
        <taxon>Pseudomonadota</taxon>
        <taxon>Alphaproteobacteria</taxon>
        <taxon>Rhodobacterales</taxon>
        <taxon>Roseobacteraceae</taxon>
        <taxon>Thalassovita</taxon>
    </lineage>
</organism>
<name>A0A0P1FTG9_9RHOB</name>
<dbReference type="Proteomes" id="UP000051086">
    <property type="component" value="Unassembled WGS sequence"/>
</dbReference>
<evidence type="ECO:0000313" key="4">
    <source>
        <dbReference type="Proteomes" id="UP000051086"/>
    </source>
</evidence>
<feature type="transmembrane region" description="Helical" evidence="1">
    <location>
        <begin position="12"/>
        <end position="32"/>
    </location>
</feature>
<sequence length="176" mass="19326">MVNLVTRLATRRGLIVLLIAYAIVFGMILWSLNQLSEVSGGYGILDFEPGYSLDRVNEVLGSYGPEGMALYGRIQVLDVFNPALYSLVAATLTYLLWRDRGPDWLCLMPLLGGLGDYAENVTLFMIARAYPELPVGLVQVSSMLSLIKNGLLVIGFTPLIFGVILWVIGRVRGNAE</sequence>
<dbReference type="RefSeq" id="WP_131727394.1">
    <property type="nucleotide sequence ID" value="NZ_CYSB01000006.1"/>
</dbReference>